<keyword evidence="3" id="KW-1185">Reference proteome</keyword>
<evidence type="ECO:0000313" key="3">
    <source>
        <dbReference type="Proteomes" id="UP000825935"/>
    </source>
</evidence>
<dbReference type="OrthoDB" id="5696at2759"/>
<reference evidence="2" key="1">
    <citation type="submission" date="2021-08" db="EMBL/GenBank/DDBJ databases">
        <title>WGS assembly of Ceratopteris richardii.</title>
        <authorList>
            <person name="Marchant D.B."/>
            <person name="Chen G."/>
            <person name="Jenkins J."/>
            <person name="Shu S."/>
            <person name="Leebens-Mack J."/>
            <person name="Grimwood J."/>
            <person name="Schmutz J."/>
            <person name="Soltis P."/>
            <person name="Soltis D."/>
            <person name="Chen Z.-H."/>
        </authorList>
    </citation>
    <scope>NUCLEOTIDE SEQUENCE</scope>
    <source>
        <strain evidence="2">Whitten #5841</strain>
        <tissue evidence="2">Leaf</tissue>
    </source>
</reference>
<evidence type="ECO:0000259" key="1">
    <source>
        <dbReference type="Pfam" id="PF09353"/>
    </source>
</evidence>
<dbReference type="InterPro" id="IPR018962">
    <property type="entry name" value="DUF1995"/>
</dbReference>
<comment type="caution">
    <text evidence="2">The sequence shown here is derived from an EMBL/GenBank/DDBJ whole genome shotgun (WGS) entry which is preliminary data.</text>
</comment>
<feature type="domain" description="DUF1995" evidence="1">
    <location>
        <begin position="116"/>
        <end position="333"/>
    </location>
</feature>
<proteinExistence type="predicted"/>
<dbReference type="InterPro" id="IPR053021">
    <property type="entry name" value="Chloroplast_ADK"/>
</dbReference>
<dbReference type="Pfam" id="PF09353">
    <property type="entry name" value="DUF1995"/>
    <property type="match status" value="1"/>
</dbReference>
<dbReference type="Proteomes" id="UP000825935">
    <property type="component" value="Chromosome 5"/>
</dbReference>
<organism evidence="2 3">
    <name type="scientific">Ceratopteris richardii</name>
    <name type="common">Triangle waterfern</name>
    <dbReference type="NCBI Taxonomy" id="49495"/>
    <lineage>
        <taxon>Eukaryota</taxon>
        <taxon>Viridiplantae</taxon>
        <taxon>Streptophyta</taxon>
        <taxon>Embryophyta</taxon>
        <taxon>Tracheophyta</taxon>
        <taxon>Polypodiopsida</taxon>
        <taxon>Polypodiidae</taxon>
        <taxon>Polypodiales</taxon>
        <taxon>Pteridineae</taxon>
        <taxon>Pteridaceae</taxon>
        <taxon>Parkerioideae</taxon>
        <taxon>Ceratopteris</taxon>
    </lineage>
</organism>
<dbReference type="PANTHER" id="PTHR35509">
    <property type="entry name" value="DOMAIN PROTEIN, PUTATIVE (DUF1995)-RELATED"/>
    <property type="match status" value="1"/>
</dbReference>
<protein>
    <recommendedName>
        <fullName evidence="1">DUF1995 domain-containing protein</fullName>
    </recommendedName>
</protein>
<sequence length="370" mass="41072">MASFTFSHLPSTASLLTSNRHSASGACLASANFSGVSLTGVASLLPVSSFIRFLALPSRDFRMHAKFQRFEQDEEEAESQAAILRAESNGTVFVVDQEQETSQTILDDKADDSVLPDDLVGAVLHSSESTTYYINSGGNRAIVELQLPELENLNEEGAQQRLWDLARLYLDSLQNDLKTQRLKAIFPDAGAAALLKHTWSDATFSFGSLNDRRPVSEDDEVVVLVVPDYQMLTEVQKIASQLSGDVDGVPRPLVMWNPRLFSGDVGIGLNVRRTRDNFVSTFTVVYSMRPLPQGAIFRRYPGLWQVFLDDKARPGRYLLAAEQPTRPLADDLDVLILEGQEEKESEEPSPFVKAMGVFASFNRFMRSLSK</sequence>
<evidence type="ECO:0000313" key="2">
    <source>
        <dbReference type="EMBL" id="KAH7436613.1"/>
    </source>
</evidence>
<name>A0A8T2US48_CERRI</name>
<gene>
    <name evidence="2" type="ORF">KP509_05G027900</name>
</gene>
<accession>A0A8T2US48</accession>
<dbReference type="EMBL" id="CM035410">
    <property type="protein sequence ID" value="KAH7436613.1"/>
    <property type="molecule type" value="Genomic_DNA"/>
</dbReference>
<dbReference type="OMA" id="PELKFMP"/>
<dbReference type="AlphaFoldDB" id="A0A8T2US48"/>
<dbReference type="PANTHER" id="PTHR35509:SF1">
    <property type="entry name" value="DOMAIN PROTEIN, PUTATIVE (DUF1995)-RELATED"/>
    <property type="match status" value="1"/>
</dbReference>